<evidence type="ECO:0000313" key="1">
    <source>
        <dbReference type="EMBL" id="JAH26514.1"/>
    </source>
</evidence>
<name>A0A0E9RBN9_ANGAN</name>
<protein>
    <submittedName>
        <fullName evidence="1">Uncharacterized protein</fullName>
    </submittedName>
</protein>
<sequence>MFQSLLMDGSVLCLLNYLAVFQRHYFYGIDYRV</sequence>
<proteinExistence type="predicted"/>
<organism evidence="1">
    <name type="scientific">Anguilla anguilla</name>
    <name type="common">European freshwater eel</name>
    <name type="synonym">Muraena anguilla</name>
    <dbReference type="NCBI Taxonomy" id="7936"/>
    <lineage>
        <taxon>Eukaryota</taxon>
        <taxon>Metazoa</taxon>
        <taxon>Chordata</taxon>
        <taxon>Craniata</taxon>
        <taxon>Vertebrata</taxon>
        <taxon>Euteleostomi</taxon>
        <taxon>Actinopterygii</taxon>
        <taxon>Neopterygii</taxon>
        <taxon>Teleostei</taxon>
        <taxon>Anguilliformes</taxon>
        <taxon>Anguillidae</taxon>
        <taxon>Anguilla</taxon>
    </lineage>
</organism>
<dbReference type="AlphaFoldDB" id="A0A0E9RBN9"/>
<reference evidence="1" key="2">
    <citation type="journal article" date="2015" name="Fish Shellfish Immunol.">
        <title>Early steps in the European eel (Anguilla anguilla)-Vibrio vulnificus interaction in the gills: Role of the RtxA13 toxin.</title>
        <authorList>
            <person name="Callol A."/>
            <person name="Pajuelo D."/>
            <person name="Ebbesson L."/>
            <person name="Teles M."/>
            <person name="MacKenzie S."/>
            <person name="Amaro C."/>
        </authorList>
    </citation>
    <scope>NUCLEOTIDE SEQUENCE</scope>
</reference>
<reference evidence="1" key="1">
    <citation type="submission" date="2014-11" db="EMBL/GenBank/DDBJ databases">
        <authorList>
            <person name="Amaro Gonzalez C."/>
        </authorList>
    </citation>
    <scope>NUCLEOTIDE SEQUENCE</scope>
</reference>
<dbReference type="EMBL" id="GBXM01082063">
    <property type="protein sequence ID" value="JAH26514.1"/>
    <property type="molecule type" value="Transcribed_RNA"/>
</dbReference>
<accession>A0A0E9RBN9</accession>